<proteinExistence type="predicted"/>
<name>R9QL06_9RICK</name>
<evidence type="ECO:0000313" key="1">
    <source>
        <dbReference type="EMBL" id="AFQ62073.1"/>
    </source>
</evidence>
<dbReference type="EMBL" id="JX476005">
    <property type="protein sequence ID" value="AFQ62073.1"/>
    <property type="molecule type" value="Genomic_DNA"/>
</dbReference>
<reference evidence="1" key="1">
    <citation type="journal article" date="2014" name="PLoS ONE">
        <title>Genetic Structure and Wolbachia Genotyping in Naturally Occurring Populations of Aedes albopictus across Contiguous Landscapes of Orissa, India.</title>
        <authorList>
            <person name="Das B."/>
            <person name="Satapathy T."/>
            <person name="Kar S.K."/>
            <person name="Hazra R.K."/>
        </authorList>
    </citation>
    <scope>NUCLEOTIDE SEQUENCE</scope>
</reference>
<organism evidence="1">
    <name type="scientific">uncultured Wolbachia sp</name>
    <dbReference type="NCBI Taxonomy" id="244204"/>
    <lineage>
        <taxon>Bacteria</taxon>
        <taxon>Pseudomonadati</taxon>
        <taxon>Pseudomonadota</taxon>
        <taxon>Alphaproteobacteria</taxon>
        <taxon>Rickettsiales</taxon>
        <taxon>Anaplasmataceae</taxon>
        <taxon>Wolbachieae</taxon>
        <taxon>Wolbachia</taxon>
        <taxon>environmental samples</taxon>
    </lineage>
</organism>
<gene>
    <name evidence="1" type="primary">wsp1</name>
</gene>
<dbReference type="AlphaFoldDB" id="R9QL06"/>
<sequence>YFDVAFEFMLFTTYVGVDVSAEYINIPLKTSKSNQSSNIISAGEVNLGVKYEFLLLIKYNGLPRYVGFLGFFLADQPNT</sequence>
<feature type="non-terminal residue" evidence="1">
    <location>
        <position position="79"/>
    </location>
</feature>
<feature type="non-terminal residue" evidence="1">
    <location>
        <position position="1"/>
    </location>
</feature>
<accession>R9QL06</accession>
<protein>
    <submittedName>
        <fullName evidence="1">Surface protein</fullName>
    </submittedName>
</protein>